<evidence type="ECO:0000256" key="1">
    <source>
        <dbReference type="SAM" id="MobiDB-lite"/>
    </source>
</evidence>
<dbReference type="AlphaFoldDB" id="A0A9W7HA84"/>
<reference evidence="2" key="1">
    <citation type="submission" date="2023-05" db="EMBL/GenBank/DDBJ databases">
        <title>Genome and transcriptome analyses reveal genes involved in the formation of fine ridges on petal epidermal cells in Hibiscus trionum.</title>
        <authorList>
            <person name="Koshimizu S."/>
            <person name="Masuda S."/>
            <person name="Ishii T."/>
            <person name="Shirasu K."/>
            <person name="Hoshino A."/>
            <person name="Arita M."/>
        </authorList>
    </citation>
    <scope>NUCLEOTIDE SEQUENCE</scope>
    <source>
        <strain evidence="2">Hamamatsu line</strain>
    </source>
</reference>
<name>A0A9W7HA84_HIBTR</name>
<evidence type="ECO:0000313" key="2">
    <source>
        <dbReference type="EMBL" id="GMI73830.1"/>
    </source>
</evidence>
<dbReference type="PANTHER" id="PTHR33356">
    <property type="entry name" value="TIP41-LIKE PROTEIN"/>
    <property type="match status" value="1"/>
</dbReference>
<dbReference type="EMBL" id="BSYR01000010">
    <property type="protein sequence ID" value="GMI73830.1"/>
    <property type="molecule type" value="Genomic_DNA"/>
</dbReference>
<evidence type="ECO:0000313" key="3">
    <source>
        <dbReference type="Proteomes" id="UP001165190"/>
    </source>
</evidence>
<accession>A0A9W7HA84</accession>
<gene>
    <name evidence="2" type="ORF">HRI_001052300</name>
</gene>
<dbReference type="PANTHER" id="PTHR33356:SF13">
    <property type="entry name" value="DUF4005 DOMAIN-CONTAINING PROTEIN"/>
    <property type="match status" value="1"/>
</dbReference>
<keyword evidence="3" id="KW-1185">Reference proteome</keyword>
<sequence>MAAAVAAVAAVEDVEVCFEEAMSWLPSHVLDEPIWETKTIKNDVKYSNRRRRHSKLPVEPFPPSGRSQKPRYGGSISGGPGMQAFFLDSGKKSSGTGVFLPQRTGTHLHSSTRPACSPVLLPSRVVQALNLNVQELGLQISPRRHLRNNSARRGDELKNSVNFNKLKDGHHDASTICCETGTCSPDIFLPQEWTY</sequence>
<protein>
    <submittedName>
        <fullName evidence="2">Uncharacterized protein</fullName>
    </submittedName>
</protein>
<organism evidence="2 3">
    <name type="scientific">Hibiscus trionum</name>
    <name type="common">Flower of an hour</name>
    <dbReference type="NCBI Taxonomy" id="183268"/>
    <lineage>
        <taxon>Eukaryota</taxon>
        <taxon>Viridiplantae</taxon>
        <taxon>Streptophyta</taxon>
        <taxon>Embryophyta</taxon>
        <taxon>Tracheophyta</taxon>
        <taxon>Spermatophyta</taxon>
        <taxon>Magnoliopsida</taxon>
        <taxon>eudicotyledons</taxon>
        <taxon>Gunneridae</taxon>
        <taxon>Pentapetalae</taxon>
        <taxon>rosids</taxon>
        <taxon>malvids</taxon>
        <taxon>Malvales</taxon>
        <taxon>Malvaceae</taxon>
        <taxon>Malvoideae</taxon>
        <taxon>Hibiscus</taxon>
    </lineage>
</organism>
<feature type="region of interest" description="Disordered" evidence="1">
    <location>
        <begin position="47"/>
        <end position="75"/>
    </location>
</feature>
<proteinExistence type="predicted"/>
<dbReference type="Proteomes" id="UP001165190">
    <property type="component" value="Unassembled WGS sequence"/>
</dbReference>
<comment type="caution">
    <text evidence="2">The sequence shown here is derived from an EMBL/GenBank/DDBJ whole genome shotgun (WGS) entry which is preliminary data.</text>
</comment>
<dbReference type="OrthoDB" id="1931548at2759"/>